<comment type="caution">
    <text evidence="1">The sequence shown here is derived from an EMBL/GenBank/DDBJ whole genome shotgun (WGS) entry which is preliminary data.</text>
</comment>
<sequence>MVDRGTSEGRNLLLQNAIAEHMPYYSSSPPSPIQIGYFSGVQTLRFFAWLDEYVAASSVCEAADIIQESDSMRKL</sequence>
<dbReference type="EMBL" id="JASCZI010001224">
    <property type="protein sequence ID" value="MED6114568.1"/>
    <property type="molecule type" value="Genomic_DNA"/>
</dbReference>
<gene>
    <name evidence="1" type="ORF">PIB30_081537</name>
</gene>
<reference evidence="1 2" key="1">
    <citation type="journal article" date="2023" name="Plants (Basel)">
        <title>Bridging the Gap: Combining Genomics and Transcriptomics Approaches to Understand Stylosanthes scabra, an Orphan Legume from the Brazilian Caatinga.</title>
        <authorList>
            <person name="Ferreira-Neto J.R.C."/>
            <person name="da Silva M.D."/>
            <person name="Binneck E."/>
            <person name="de Melo N.F."/>
            <person name="da Silva R.H."/>
            <person name="de Melo A.L.T.M."/>
            <person name="Pandolfi V."/>
            <person name="Bustamante F.O."/>
            <person name="Brasileiro-Vidal A.C."/>
            <person name="Benko-Iseppon A.M."/>
        </authorList>
    </citation>
    <scope>NUCLEOTIDE SEQUENCE [LARGE SCALE GENOMIC DNA]</scope>
    <source>
        <tissue evidence="1">Leaves</tissue>
    </source>
</reference>
<name>A0ABU6QSL3_9FABA</name>
<proteinExistence type="predicted"/>
<organism evidence="1 2">
    <name type="scientific">Stylosanthes scabra</name>
    <dbReference type="NCBI Taxonomy" id="79078"/>
    <lineage>
        <taxon>Eukaryota</taxon>
        <taxon>Viridiplantae</taxon>
        <taxon>Streptophyta</taxon>
        <taxon>Embryophyta</taxon>
        <taxon>Tracheophyta</taxon>
        <taxon>Spermatophyta</taxon>
        <taxon>Magnoliopsida</taxon>
        <taxon>eudicotyledons</taxon>
        <taxon>Gunneridae</taxon>
        <taxon>Pentapetalae</taxon>
        <taxon>rosids</taxon>
        <taxon>fabids</taxon>
        <taxon>Fabales</taxon>
        <taxon>Fabaceae</taxon>
        <taxon>Papilionoideae</taxon>
        <taxon>50 kb inversion clade</taxon>
        <taxon>dalbergioids sensu lato</taxon>
        <taxon>Dalbergieae</taxon>
        <taxon>Pterocarpus clade</taxon>
        <taxon>Stylosanthes</taxon>
    </lineage>
</organism>
<keyword evidence="2" id="KW-1185">Reference proteome</keyword>
<accession>A0ABU6QSL3</accession>
<protein>
    <submittedName>
        <fullName evidence="1">Uncharacterized protein</fullName>
    </submittedName>
</protein>
<evidence type="ECO:0000313" key="1">
    <source>
        <dbReference type="EMBL" id="MED6114568.1"/>
    </source>
</evidence>
<dbReference type="Proteomes" id="UP001341840">
    <property type="component" value="Unassembled WGS sequence"/>
</dbReference>
<evidence type="ECO:0000313" key="2">
    <source>
        <dbReference type="Proteomes" id="UP001341840"/>
    </source>
</evidence>